<dbReference type="GO" id="GO:0009097">
    <property type="term" value="P:isoleucine biosynthetic process"/>
    <property type="evidence" value="ECO:0007669"/>
    <property type="project" value="TreeGrafter"/>
</dbReference>
<organism evidence="7 8">
    <name type="scientific">Agrobacterium vitis</name>
    <name type="common">Rhizobium vitis</name>
    <dbReference type="NCBI Taxonomy" id="373"/>
    <lineage>
        <taxon>Bacteria</taxon>
        <taxon>Pseudomonadati</taxon>
        <taxon>Pseudomonadota</taxon>
        <taxon>Alphaproteobacteria</taxon>
        <taxon>Hyphomicrobiales</taxon>
        <taxon>Rhizobiaceae</taxon>
        <taxon>Rhizobium/Agrobacterium group</taxon>
        <taxon>Agrobacterium</taxon>
    </lineage>
</organism>
<dbReference type="InterPro" id="IPR029035">
    <property type="entry name" value="DHS-like_NAD/FAD-binding_dom"/>
</dbReference>
<evidence type="ECO:0000259" key="5">
    <source>
        <dbReference type="Pfam" id="PF02775"/>
    </source>
</evidence>
<dbReference type="GO" id="GO:0009099">
    <property type="term" value="P:L-valine biosynthetic process"/>
    <property type="evidence" value="ECO:0007669"/>
    <property type="project" value="TreeGrafter"/>
</dbReference>
<dbReference type="SUPFAM" id="SSF52467">
    <property type="entry name" value="DHS-like NAD/FAD-binding domain"/>
    <property type="match status" value="1"/>
</dbReference>
<dbReference type="SUPFAM" id="SSF52518">
    <property type="entry name" value="Thiamin diphosphate-binding fold (THDP-binding)"/>
    <property type="match status" value="2"/>
</dbReference>
<keyword evidence="7" id="KW-0378">Hydrolase</keyword>
<dbReference type="InterPro" id="IPR029061">
    <property type="entry name" value="THDP-binding"/>
</dbReference>
<evidence type="ECO:0000259" key="6">
    <source>
        <dbReference type="Pfam" id="PF02776"/>
    </source>
</evidence>
<dbReference type="InterPro" id="IPR030817">
    <property type="entry name" value="Myo_inos_IolD"/>
</dbReference>
<name>A0A6L6VK20_AGRVI</name>
<dbReference type="PANTHER" id="PTHR18968">
    <property type="entry name" value="THIAMINE PYROPHOSPHATE ENZYMES"/>
    <property type="match status" value="1"/>
</dbReference>
<evidence type="ECO:0000256" key="3">
    <source>
        <dbReference type="RuleBase" id="RU362132"/>
    </source>
</evidence>
<dbReference type="InterPro" id="IPR012000">
    <property type="entry name" value="Thiamin_PyroP_enz_cen_dom"/>
</dbReference>
<dbReference type="GO" id="GO:0000287">
    <property type="term" value="F:magnesium ion binding"/>
    <property type="evidence" value="ECO:0007669"/>
    <property type="project" value="InterPro"/>
</dbReference>
<gene>
    <name evidence="7" type="primary">iolD</name>
    <name evidence="7" type="ORF">GOZ90_22340</name>
</gene>
<feature type="domain" description="Thiamine pyrophosphate enzyme central" evidence="4">
    <location>
        <begin position="217"/>
        <end position="350"/>
    </location>
</feature>
<dbReference type="EMBL" id="WPHR01000029">
    <property type="protein sequence ID" value="MUZ75421.1"/>
    <property type="molecule type" value="Genomic_DNA"/>
</dbReference>
<evidence type="ECO:0000313" key="7">
    <source>
        <dbReference type="EMBL" id="MUZ75421.1"/>
    </source>
</evidence>
<dbReference type="PANTHER" id="PTHR18968:SF9">
    <property type="entry name" value="3D-(3,5_4)-TRIHYDROXYCYCLOHEXANE-1,2-DIONE HYDROLASE"/>
    <property type="match status" value="1"/>
</dbReference>
<dbReference type="GO" id="GO:0003984">
    <property type="term" value="F:acetolactate synthase activity"/>
    <property type="evidence" value="ECO:0007669"/>
    <property type="project" value="TreeGrafter"/>
</dbReference>
<evidence type="ECO:0000259" key="4">
    <source>
        <dbReference type="Pfam" id="PF00205"/>
    </source>
</evidence>
<dbReference type="Gene3D" id="3.40.50.1220">
    <property type="entry name" value="TPP-binding domain"/>
    <property type="match status" value="1"/>
</dbReference>
<dbReference type="GO" id="GO:0102481">
    <property type="term" value="F:3D-(3,5/4)-trihydroxycyclohexane-1,2-dione hydrolase activity"/>
    <property type="evidence" value="ECO:0007669"/>
    <property type="project" value="UniProtKB-EC"/>
</dbReference>
<feature type="domain" description="Thiamine pyrophosphate enzyme N-terminal TPP-binding" evidence="6">
    <location>
        <begin position="59"/>
        <end position="129"/>
    </location>
</feature>
<dbReference type="InterPro" id="IPR011766">
    <property type="entry name" value="TPP_enzyme_TPP-bd"/>
</dbReference>
<sequence>MTDTIRLTAAQAMFRWLSEQLTEDGERFIDGVWAIFGHGNVAGIGEALHGIGAKLPTWRGQNEQTMAHASIAYAKTKRRRKAMAVTSSIGPGSTNLVTAAALAHVNRLPVLFIPGDVFANRRPDPVLQQIEDFDDGTMSVTDCFRPVSRYFDRITRPEHLLTALPRAMQVMTDPAICGPVTLAFCQDVQAEAYDYPVAFFETKIWRIRRPEPDFREVEDVIAALKASQNPVIVAGGGVLYSGADAELLAFAKTHNIPVVETQAGKGAIDWQESLNFGSPGVTGTDCGNQVAAKADLVLGVGTRFQDFTTGSWAIFGNPDRRLVSINLTGYDAAKHGAIPLVSDAKVALNRISAGLGQHRFADPDYAARDAWFKATDRVTAAPEQTSGNVLPSDAQVIGAVQRVAGPQTVAMCAAGTMPGALQILWRSAAGGYHMEYGYSCMGYEVAGAFGIKLAAPEKEVVCFVGDGSYMMANSELATAVMMRVPFTIVLTDNRGYGCINRLQQECGGAEFNNMYKDSNIEVQPEIDFVAHAASMGAHAIKVDGIGQLEKEIVLARERRIPTVIVIDTEAETGPGIGGAWWDVAVPEVGDTDALKKARAHYEVNAARQRIN</sequence>
<keyword evidence="2 3" id="KW-0786">Thiamine pyrophosphate</keyword>
<dbReference type="Pfam" id="PF02775">
    <property type="entry name" value="TPP_enzyme_C"/>
    <property type="match status" value="1"/>
</dbReference>
<dbReference type="GO" id="GO:0005948">
    <property type="term" value="C:acetolactate synthase complex"/>
    <property type="evidence" value="ECO:0007669"/>
    <property type="project" value="TreeGrafter"/>
</dbReference>
<accession>A0A6L6VK20</accession>
<dbReference type="PROSITE" id="PS00187">
    <property type="entry name" value="TPP_ENZYMES"/>
    <property type="match status" value="1"/>
</dbReference>
<dbReference type="Gene3D" id="3.40.50.970">
    <property type="match status" value="2"/>
</dbReference>
<dbReference type="RefSeq" id="WP_156616142.1">
    <property type="nucleotide sequence ID" value="NZ_WPHR01000029.1"/>
</dbReference>
<dbReference type="Pfam" id="PF02776">
    <property type="entry name" value="TPP_enzyme_N"/>
    <property type="match status" value="1"/>
</dbReference>
<dbReference type="InterPro" id="IPR012001">
    <property type="entry name" value="Thiamin_PyroP_enz_TPP-bd_dom"/>
</dbReference>
<dbReference type="GO" id="GO:0030976">
    <property type="term" value="F:thiamine pyrophosphate binding"/>
    <property type="evidence" value="ECO:0007669"/>
    <property type="project" value="InterPro"/>
</dbReference>
<dbReference type="CDD" id="cd07035">
    <property type="entry name" value="TPP_PYR_POX_like"/>
    <property type="match status" value="1"/>
</dbReference>
<dbReference type="NCBIfam" id="TIGR04377">
    <property type="entry name" value="myo_inos_iolD"/>
    <property type="match status" value="1"/>
</dbReference>
<dbReference type="GO" id="GO:0050660">
    <property type="term" value="F:flavin adenine dinucleotide binding"/>
    <property type="evidence" value="ECO:0007669"/>
    <property type="project" value="TreeGrafter"/>
</dbReference>
<dbReference type="AlphaFoldDB" id="A0A6L6VK20"/>
<dbReference type="InterPro" id="IPR000399">
    <property type="entry name" value="TPP-bd_CS"/>
</dbReference>
<dbReference type="InterPro" id="IPR045229">
    <property type="entry name" value="TPP_enz"/>
</dbReference>
<dbReference type="EC" id="3.7.1.22" evidence="7"/>
<protein>
    <submittedName>
        <fullName evidence="7">3D-(3,5/4)-trihydroxycyclohexane-1,2-dione acylhydrolase (Decyclizing)</fullName>
        <ecNumber evidence="7">3.7.1.22</ecNumber>
    </submittedName>
</protein>
<evidence type="ECO:0000313" key="8">
    <source>
        <dbReference type="Proteomes" id="UP000477951"/>
    </source>
</evidence>
<evidence type="ECO:0000256" key="2">
    <source>
        <dbReference type="ARBA" id="ARBA00023052"/>
    </source>
</evidence>
<evidence type="ECO:0000256" key="1">
    <source>
        <dbReference type="ARBA" id="ARBA00007812"/>
    </source>
</evidence>
<dbReference type="Pfam" id="PF00205">
    <property type="entry name" value="TPP_enzyme_M"/>
    <property type="match status" value="1"/>
</dbReference>
<dbReference type="Proteomes" id="UP000477951">
    <property type="component" value="Unassembled WGS sequence"/>
</dbReference>
<dbReference type="GO" id="GO:0019310">
    <property type="term" value="P:inositol catabolic process"/>
    <property type="evidence" value="ECO:0007669"/>
    <property type="project" value="InterPro"/>
</dbReference>
<comment type="similarity">
    <text evidence="1 3">Belongs to the TPP enzyme family.</text>
</comment>
<comment type="caution">
    <text evidence="7">The sequence shown here is derived from an EMBL/GenBank/DDBJ whole genome shotgun (WGS) entry which is preliminary data.</text>
</comment>
<feature type="domain" description="Thiamine pyrophosphate enzyme TPP-binding" evidence="5">
    <location>
        <begin position="415"/>
        <end position="566"/>
    </location>
</feature>
<proteinExistence type="inferred from homology"/>
<reference evidence="7 8" key="1">
    <citation type="submission" date="2019-12" db="EMBL/GenBank/DDBJ databases">
        <title>Whole-genome sequencing of Allorhizobium vitis.</title>
        <authorList>
            <person name="Gan H.M."/>
            <person name="Szegedi E."/>
            <person name="Burr T."/>
            <person name="Savka M.A."/>
        </authorList>
    </citation>
    <scope>NUCLEOTIDE SEQUENCE [LARGE SCALE GENOMIC DNA]</scope>
    <source>
        <strain evidence="7 8">CG516</strain>
    </source>
</reference>